<dbReference type="EMBL" id="JJOA01000035">
    <property type="protein sequence ID" value="KEA55804.1"/>
    <property type="molecule type" value="Genomic_DNA"/>
</dbReference>
<keyword evidence="1" id="KW-0805">Transcription regulation</keyword>
<dbReference type="AlphaFoldDB" id="A0A071M4J1"/>
<dbReference type="PANTHER" id="PTHR44688:SF16">
    <property type="entry name" value="DNA-BINDING TRANSCRIPTIONAL ACTIVATOR DEVR_DOSR"/>
    <property type="match status" value="1"/>
</dbReference>
<evidence type="ECO:0000313" key="5">
    <source>
        <dbReference type="EMBL" id="KEA55804.1"/>
    </source>
</evidence>
<keyword evidence="3" id="KW-0804">Transcription</keyword>
<proteinExistence type="predicted"/>
<feature type="domain" description="HTH luxR-type" evidence="4">
    <location>
        <begin position="168"/>
        <end position="233"/>
    </location>
</feature>
<comment type="caution">
    <text evidence="5">The sequence shown here is derived from an EMBL/GenBank/DDBJ whole genome shotgun (WGS) entry which is preliminary data.</text>
</comment>
<dbReference type="Pfam" id="PF00196">
    <property type="entry name" value="GerE"/>
    <property type="match status" value="1"/>
</dbReference>
<name>A0A071M4J1_9BURK</name>
<dbReference type="SMART" id="SM00421">
    <property type="entry name" value="HTH_LUXR"/>
    <property type="match status" value="1"/>
</dbReference>
<evidence type="ECO:0000256" key="3">
    <source>
        <dbReference type="ARBA" id="ARBA00023163"/>
    </source>
</evidence>
<dbReference type="InterPro" id="IPR036388">
    <property type="entry name" value="WH-like_DNA-bd_sf"/>
</dbReference>
<dbReference type="GO" id="GO:0003677">
    <property type="term" value="F:DNA binding"/>
    <property type="evidence" value="ECO:0007669"/>
    <property type="project" value="UniProtKB-KW"/>
</dbReference>
<evidence type="ECO:0000256" key="2">
    <source>
        <dbReference type="ARBA" id="ARBA00023125"/>
    </source>
</evidence>
<gene>
    <name evidence="5" type="ORF">DT99_30445</name>
</gene>
<dbReference type="PRINTS" id="PR00038">
    <property type="entry name" value="HTHLUXR"/>
</dbReference>
<dbReference type="InterPro" id="IPR000792">
    <property type="entry name" value="Tscrpt_reg_LuxR_C"/>
</dbReference>
<dbReference type="Gene3D" id="1.10.10.10">
    <property type="entry name" value="Winged helix-like DNA-binding domain superfamily/Winged helix DNA-binding domain"/>
    <property type="match status" value="1"/>
</dbReference>
<dbReference type="SUPFAM" id="SSF46894">
    <property type="entry name" value="C-terminal effector domain of the bipartite response regulators"/>
    <property type="match status" value="1"/>
</dbReference>
<dbReference type="CDD" id="cd06170">
    <property type="entry name" value="LuxR_C_like"/>
    <property type="match status" value="1"/>
</dbReference>
<dbReference type="PROSITE" id="PS50043">
    <property type="entry name" value="HTH_LUXR_2"/>
    <property type="match status" value="1"/>
</dbReference>
<evidence type="ECO:0000259" key="4">
    <source>
        <dbReference type="PROSITE" id="PS50043"/>
    </source>
</evidence>
<accession>A0A071M4J1</accession>
<dbReference type="GO" id="GO:0006355">
    <property type="term" value="P:regulation of DNA-templated transcription"/>
    <property type="evidence" value="ECO:0007669"/>
    <property type="project" value="InterPro"/>
</dbReference>
<dbReference type="PANTHER" id="PTHR44688">
    <property type="entry name" value="DNA-BINDING TRANSCRIPTIONAL ACTIVATOR DEVR_DOSR"/>
    <property type="match status" value="1"/>
</dbReference>
<protein>
    <recommendedName>
        <fullName evidence="4">HTH luxR-type domain-containing protein</fullName>
    </recommendedName>
</protein>
<evidence type="ECO:0000256" key="1">
    <source>
        <dbReference type="ARBA" id="ARBA00023015"/>
    </source>
</evidence>
<organism evidence="5">
    <name type="scientific">Burkholderia cenocepacia</name>
    <dbReference type="NCBI Taxonomy" id="95486"/>
    <lineage>
        <taxon>Bacteria</taxon>
        <taxon>Pseudomonadati</taxon>
        <taxon>Pseudomonadota</taxon>
        <taxon>Betaproteobacteria</taxon>
        <taxon>Burkholderiales</taxon>
        <taxon>Burkholderiaceae</taxon>
        <taxon>Burkholderia</taxon>
        <taxon>Burkholderia cepacia complex</taxon>
    </lineage>
</organism>
<dbReference type="InterPro" id="IPR016032">
    <property type="entry name" value="Sig_transdc_resp-reg_C-effctor"/>
</dbReference>
<reference evidence="5" key="1">
    <citation type="submission" date="2014-04" db="EMBL/GenBank/DDBJ databases">
        <title>In planta biocontrol of soil-borne Fusarium wilt of banana through a plant endophytic bacterium, Burkholderia cenocepacia 869T2.</title>
        <authorList>
            <person name="Ho Y.-N."/>
            <person name="Chiang H.-M."/>
            <person name="Chao C.-P."/>
            <person name="Su C.-C."/>
            <person name="Hsu H.-F."/>
            <person name="Guo C.-T."/>
            <person name="Hsieh J.-L."/>
            <person name="Huang C.-C."/>
        </authorList>
    </citation>
    <scope>NUCLEOTIDE SEQUENCE [LARGE SCALE GENOMIC DNA]</scope>
    <source>
        <strain evidence="5">869T2</strain>
    </source>
</reference>
<keyword evidence="2" id="KW-0238">DNA-binding</keyword>
<sequence length="234" mass="25942">MIMRSEKAGAEQFARQTLNFMSNLLGVDSIAFYHIDDETRESRFRLLNVPASFLNDYLKYAGDLDPLSPVRAQSLGGATALLSNELGESDGDREYHRFMRLHGFRDTIELFFRCNGQMVGGLSVLLNDCSAVPDRRTELLQRCRIAQPYIEHNIASGPQSSAIRIREWLANDHGLSKREVAVAELVAAGRCNKMIGGDLSIAVTTVKTHLVHIFDKVGVDSRAALIAKINAFSS</sequence>
<dbReference type="PROSITE" id="PS00622">
    <property type="entry name" value="HTH_LUXR_1"/>
    <property type="match status" value="1"/>
</dbReference>